<keyword evidence="6" id="KW-0929">Antimicrobial</keyword>
<reference evidence="8" key="1">
    <citation type="journal article" date="2010" name="Nature">
        <title>The sequence and de novo assembly of the giant panda genome.</title>
        <authorList>
            <person name="Li R."/>
            <person name="Fan W."/>
            <person name="Tian G."/>
            <person name="Zhu H."/>
            <person name="He L."/>
            <person name="Cai J."/>
            <person name="Huang Q."/>
            <person name="Cai Q."/>
            <person name="Li B."/>
            <person name="Bai Y."/>
            <person name="Zhang Z."/>
            <person name="Zhang Y."/>
            <person name="Wang W."/>
            <person name="Li J."/>
            <person name="Wei F."/>
            <person name="Li H."/>
            <person name="Jian M."/>
            <person name="Li J."/>
            <person name="Zhang Z."/>
            <person name="Nielsen R."/>
            <person name="Li D."/>
            <person name="Gu W."/>
            <person name="Yang Z."/>
            <person name="Xuan Z."/>
            <person name="Ryder O.A."/>
            <person name="Leung F.C."/>
            <person name="Zhou Y."/>
            <person name="Cao J."/>
            <person name="Sun X."/>
            <person name="Fu Y."/>
            <person name="Fang X."/>
            <person name="Guo X."/>
            <person name="Wang B."/>
            <person name="Hou R."/>
            <person name="Shen F."/>
            <person name="Mu B."/>
            <person name="Ni P."/>
            <person name="Lin R."/>
            <person name="Qian W."/>
            <person name="Wang G."/>
            <person name="Yu C."/>
            <person name="Nie W."/>
            <person name="Wang J."/>
            <person name="Wu Z."/>
            <person name="Liang H."/>
            <person name="Min J."/>
            <person name="Wu Q."/>
            <person name="Cheng S."/>
            <person name="Ruan J."/>
            <person name="Wang M."/>
            <person name="Shi Z."/>
            <person name="Wen M."/>
            <person name="Liu B."/>
            <person name="Ren X."/>
            <person name="Zheng H."/>
            <person name="Dong D."/>
            <person name="Cook K."/>
            <person name="Shan G."/>
            <person name="Zhang H."/>
            <person name="Kosiol C."/>
            <person name="Xie X."/>
            <person name="Lu Z."/>
            <person name="Zheng H."/>
            <person name="Li Y."/>
            <person name="Steiner C.C."/>
            <person name="Lam T.T."/>
            <person name="Lin S."/>
            <person name="Zhang Q."/>
            <person name="Li G."/>
            <person name="Tian J."/>
            <person name="Gong T."/>
            <person name="Liu H."/>
            <person name="Zhang D."/>
            <person name="Fang L."/>
            <person name="Ye C."/>
            <person name="Zhang J."/>
            <person name="Hu W."/>
            <person name="Xu A."/>
            <person name="Ren Y."/>
            <person name="Zhang G."/>
            <person name="Bruford M.W."/>
            <person name="Li Q."/>
            <person name="Ma L."/>
            <person name="Guo Y."/>
            <person name="An N."/>
            <person name="Hu Y."/>
            <person name="Zheng Y."/>
            <person name="Shi Y."/>
            <person name="Li Z."/>
            <person name="Liu Q."/>
            <person name="Chen Y."/>
            <person name="Zhao J."/>
            <person name="Qu N."/>
            <person name="Zhao S."/>
            <person name="Tian F."/>
            <person name="Wang X."/>
            <person name="Wang H."/>
            <person name="Xu L."/>
            <person name="Liu X."/>
            <person name="Vinar T."/>
            <person name="Wang Y."/>
            <person name="Lam T.W."/>
            <person name="Yiu S.M."/>
            <person name="Liu S."/>
            <person name="Zhang H."/>
            <person name="Li D."/>
            <person name="Huang Y."/>
            <person name="Wang X."/>
            <person name="Yang G."/>
            <person name="Jiang Z."/>
            <person name="Wang J."/>
            <person name="Qin N."/>
            <person name="Li L."/>
            <person name="Li J."/>
            <person name="Bolund L."/>
            <person name="Kristiansen K."/>
            <person name="Wong G.K."/>
            <person name="Olson M."/>
            <person name="Zhang X."/>
            <person name="Li S."/>
            <person name="Yang H."/>
            <person name="Wang J."/>
            <person name="Wang J."/>
        </authorList>
    </citation>
    <scope>NUCLEOTIDE SEQUENCE [LARGE SCALE GENOMIC DNA]</scope>
</reference>
<evidence type="ECO:0000256" key="1">
    <source>
        <dbReference type="ARBA" id="ARBA00004613"/>
    </source>
</evidence>
<evidence type="ECO:0000256" key="2">
    <source>
        <dbReference type="ARBA" id="ARBA00007371"/>
    </source>
</evidence>
<dbReference type="InParanoid" id="D2H1N7"/>
<evidence type="ECO:0000313" key="8">
    <source>
        <dbReference type="EMBL" id="EFB15230.1"/>
    </source>
</evidence>
<dbReference type="EMBL" id="GL192431">
    <property type="protein sequence ID" value="EFB15230.1"/>
    <property type="molecule type" value="Genomic_DNA"/>
</dbReference>
<proteinExistence type="inferred from homology"/>
<accession>D2H1N7</accession>
<comment type="function">
    <text evidence="6">Has antibacterial activity.</text>
</comment>
<dbReference type="AlphaFoldDB" id="D2H1N7"/>
<dbReference type="GO" id="GO:0045087">
    <property type="term" value="P:innate immune response"/>
    <property type="evidence" value="ECO:0007669"/>
    <property type="project" value="InterPro"/>
</dbReference>
<dbReference type="GO" id="GO:0005576">
    <property type="term" value="C:extracellular region"/>
    <property type="evidence" value="ECO:0007669"/>
    <property type="project" value="UniProtKB-SubCell"/>
</dbReference>
<evidence type="ECO:0000256" key="6">
    <source>
        <dbReference type="RuleBase" id="RU231113"/>
    </source>
</evidence>
<dbReference type="Pfam" id="PF13841">
    <property type="entry name" value="Defensin_beta_2"/>
    <property type="match status" value="1"/>
</dbReference>
<sequence length="146" mass="16972">MGPKSAILNPNYFRKFGDESKGFLDYIFTSLAPKMTLKVWDDLMGVSCDQLVTSSVPLLMTICKKRFEKLYSEKHNFSTIFEKAKYGTKKNNPARSKEQYAVFNWWEACIKLSGQCKNRCGEKEFKMSYCARPTTLCCMRHCDRIE</sequence>
<keyword evidence="5" id="KW-1015">Disulfide bond</keyword>
<comment type="similarity">
    <text evidence="2 6">Belongs to the beta-defensin family.</text>
</comment>
<name>D2H1N7_AILME</name>
<evidence type="ECO:0000259" key="7">
    <source>
        <dbReference type="Pfam" id="PF13841"/>
    </source>
</evidence>
<dbReference type="GO" id="GO:0042742">
    <property type="term" value="P:defense response to bacterium"/>
    <property type="evidence" value="ECO:0007669"/>
    <property type="project" value="UniProtKB-UniRule"/>
</dbReference>
<evidence type="ECO:0000256" key="3">
    <source>
        <dbReference type="ARBA" id="ARBA00022525"/>
    </source>
</evidence>
<evidence type="ECO:0000256" key="5">
    <source>
        <dbReference type="ARBA" id="ARBA00023157"/>
    </source>
</evidence>
<keyword evidence="4" id="KW-0732">Signal</keyword>
<protein>
    <recommendedName>
        <fullName evidence="6">Beta-defensin</fullName>
    </recommendedName>
</protein>
<keyword evidence="6" id="KW-0044">Antibiotic</keyword>
<dbReference type="InterPro" id="IPR025933">
    <property type="entry name" value="Beta_defensin_dom"/>
</dbReference>
<keyword evidence="3 6" id="KW-0964">Secreted</keyword>
<comment type="subcellular location">
    <subcellularLocation>
        <location evidence="1 6">Secreted</location>
    </subcellularLocation>
</comment>
<evidence type="ECO:0000256" key="4">
    <source>
        <dbReference type="ARBA" id="ARBA00022729"/>
    </source>
</evidence>
<gene>
    <name evidence="8" type="ORF">PANDA_003459</name>
</gene>
<feature type="domain" description="Beta-defensin" evidence="7">
    <location>
        <begin position="109"/>
        <end position="138"/>
    </location>
</feature>
<organism evidence="8">
    <name type="scientific">Ailuropoda melanoleuca</name>
    <name type="common">Giant panda</name>
    <dbReference type="NCBI Taxonomy" id="9646"/>
    <lineage>
        <taxon>Eukaryota</taxon>
        <taxon>Metazoa</taxon>
        <taxon>Chordata</taxon>
        <taxon>Craniata</taxon>
        <taxon>Vertebrata</taxon>
        <taxon>Euteleostomi</taxon>
        <taxon>Mammalia</taxon>
        <taxon>Eutheria</taxon>
        <taxon>Laurasiatheria</taxon>
        <taxon>Carnivora</taxon>
        <taxon>Caniformia</taxon>
        <taxon>Ursidae</taxon>
        <taxon>Ailuropoda</taxon>
    </lineage>
</organism>
<keyword evidence="6" id="KW-0211">Defensin</keyword>